<dbReference type="SUPFAM" id="SSF53474">
    <property type="entry name" value="alpha/beta-Hydrolases"/>
    <property type="match status" value="1"/>
</dbReference>
<feature type="transmembrane region" description="Helical" evidence="1">
    <location>
        <begin position="502"/>
        <end position="523"/>
    </location>
</feature>
<evidence type="ECO:0000313" key="2">
    <source>
        <dbReference type="EMBL" id="HGM59111.1"/>
    </source>
</evidence>
<keyword evidence="1" id="KW-0472">Membrane</keyword>
<gene>
    <name evidence="2" type="ORF">ENU14_05990</name>
</gene>
<feature type="transmembrane region" description="Helical" evidence="1">
    <location>
        <begin position="398"/>
        <end position="417"/>
    </location>
</feature>
<reference evidence="2" key="1">
    <citation type="journal article" date="2020" name="mSystems">
        <title>Genome- and Community-Level Interaction Insights into Carbon Utilization and Element Cycling Functions of Hydrothermarchaeota in Hydrothermal Sediment.</title>
        <authorList>
            <person name="Zhou Z."/>
            <person name="Liu Y."/>
            <person name="Xu W."/>
            <person name="Pan J."/>
            <person name="Luo Z.H."/>
            <person name="Li M."/>
        </authorList>
    </citation>
    <scope>NUCLEOTIDE SEQUENCE [LARGE SCALE GENOMIC DNA]</scope>
    <source>
        <strain evidence="2">SpSt-642</strain>
    </source>
</reference>
<comment type="caution">
    <text evidence="2">The sequence shown here is derived from an EMBL/GenBank/DDBJ whole genome shotgun (WGS) entry which is preliminary data.</text>
</comment>
<dbReference type="Gene3D" id="3.40.50.1820">
    <property type="entry name" value="alpha/beta hydrolase"/>
    <property type="match status" value="1"/>
</dbReference>
<feature type="transmembrane region" description="Helical" evidence="1">
    <location>
        <begin position="429"/>
        <end position="447"/>
    </location>
</feature>
<accession>A0A7C4HEK7</accession>
<feature type="transmembrane region" description="Helical" evidence="1">
    <location>
        <begin position="9"/>
        <end position="34"/>
    </location>
</feature>
<organism evidence="2">
    <name type="scientific">Staphylothermus marinus</name>
    <dbReference type="NCBI Taxonomy" id="2280"/>
    <lineage>
        <taxon>Archaea</taxon>
        <taxon>Thermoproteota</taxon>
        <taxon>Thermoprotei</taxon>
        <taxon>Desulfurococcales</taxon>
        <taxon>Desulfurococcaceae</taxon>
        <taxon>Staphylothermus</taxon>
    </lineage>
</organism>
<dbReference type="InterPro" id="IPR029058">
    <property type="entry name" value="AB_hydrolase_fold"/>
</dbReference>
<evidence type="ECO:0000256" key="1">
    <source>
        <dbReference type="SAM" id="Phobius"/>
    </source>
</evidence>
<keyword evidence="1" id="KW-0812">Transmembrane</keyword>
<sequence length="556" mass="63785">MIRYVDKLLFVRVSSSVLLALALVILNLNTIAWLNTLDSKTEVSYSFNPTTCFSMYKLISEKYETVQIGGSDTDKYSIDKLVFKYTIDNIGDVSIRVDVYKPLNRNHIEKYAILIHDFGQDPGSLTWLTINLVNKGFIVVVPDYRVNIYGTKLELFSRNPYESWIYLTMMNTKKIVSYISKTSFNTTNQSINILGVGFGGLVAVLTGVYDSRIHTSISIGNVFNIRRSIEKGGFIVFYINSSNDINPCYDPTNVVKHSSSRILVITGLFDEISSYGEYINDIIKASNVKISVIPNRGRYNEVPDQWLNFAMDYLERRDANENSGAKVFFKTDILKTSIHIEDHYDRFIVLHRPAIPGFSWRVKNVESSTIEFHDFLIPTEYIVVNRDNYIIVNNLKKGSILGLIISIIYVPLWILINKSLIKKILRKRLLSYIVLIINTILLFYHSIPSFLAVGYYHISIIELSELLHSYVLFIPYFTIFIIFSQPALYVITLLHNDKYRTIYLIIPLLTISIYYTILLHLTTIFESKIVILPTITLALIVASIILNIYESSSTKQ</sequence>
<keyword evidence="1" id="KW-1133">Transmembrane helix</keyword>
<proteinExistence type="predicted"/>
<protein>
    <submittedName>
        <fullName evidence="2">Uncharacterized protein</fullName>
    </submittedName>
</protein>
<feature type="transmembrane region" description="Helical" evidence="1">
    <location>
        <begin position="529"/>
        <end position="549"/>
    </location>
</feature>
<name>A0A7C4HEK7_STAMA</name>
<dbReference type="AlphaFoldDB" id="A0A7C4HEK7"/>
<feature type="transmembrane region" description="Helical" evidence="1">
    <location>
        <begin position="467"/>
        <end position="490"/>
    </location>
</feature>
<dbReference type="EMBL" id="DTBJ01000051">
    <property type="protein sequence ID" value="HGM59111.1"/>
    <property type="molecule type" value="Genomic_DNA"/>
</dbReference>